<dbReference type="AlphaFoldDB" id="A0A5N5STX8"/>
<dbReference type="PANTHER" id="PTHR13471">
    <property type="entry name" value="TETRATRICOPEPTIDE-LIKE HELICAL"/>
    <property type="match status" value="1"/>
</dbReference>
<dbReference type="GO" id="GO:0071013">
    <property type="term" value="C:catalytic step 2 spliceosome"/>
    <property type="evidence" value="ECO:0007669"/>
    <property type="project" value="TreeGrafter"/>
</dbReference>
<protein>
    <submittedName>
        <fullName evidence="4">Protein NRDE2-like protein</fullName>
    </submittedName>
</protein>
<dbReference type="Pfam" id="PF08424">
    <property type="entry name" value="NRDE-2"/>
    <property type="match status" value="1"/>
</dbReference>
<dbReference type="GO" id="GO:1902369">
    <property type="term" value="P:negative regulation of RNA catabolic process"/>
    <property type="evidence" value="ECO:0007669"/>
    <property type="project" value="TreeGrafter"/>
</dbReference>
<keyword evidence="5" id="KW-1185">Reference proteome</keyword>
<dbReference type="OrthoDB" id="297219at2759"/>
<proteinExistence type="inferred from homology"/>
<name>A0A5N5STX8_9CRUS</name>
<dbReference type="Proteomes" id="UP000326759">
    <property type="component" value="Unassembled WGS sequence"/>
</dbReference>
<evidence type="ECO:0000313" key="4">
    <source>
        <dbReference type="EMBL" id="KAB7497482.1"/>
    </source>
</evidence>
<feature type="non-terminal residue" evidence="4">
    <location>
        <position position="1"/>
    </location>
</feature>
<evidence type="ECO:0000256" key="3">
    <source>
        <dbReference type="ARBA" id="ARBA00023242"/>
    </source>
</evidence>
<organism evidence="4 5">
    <name type="scientific">Armadillidium nasatum</name>
    <dbReference type="NCBI Taxonomy" id="96803"/>
    <lineage>
        <taxon>Eukaryota</taxon>
        <taxon>Metazoa</taxon>
        <taxon>Ecdysozoa</taxon>
        <taxon>Arthropoda</taxon>
        <taxon>Crustacea</taxon>
        <taxon>Multicrustacea</taxon>
        <taxon>Malacostraca</taxon>
        <taxon>Eumalacostraca</taxon>
        <taxon>Peracarida</taxon>
        <taxon>Isopoda</taxon>
        <taxon>Oniscidea</taxon>
        <taxon>Crinocheta</taxon>
        <taxon>Armadillidiidae</taxon>
        <taxon>Armadillidium</taxon>
    </lineage>
</organism>
<evidence type="ECO:0000256" key="1">
    <source>
        <dbReference type="ARBA" id="ARBA00004123"/>
    </source>
</evidence>
<comment type="subcellular location">
    <subcellularLocation>
        <location evidence="1">Nucleus</location>
    </subcellularLocation>
</comment>
<accession>A0A5N5STX8</accession>
<gene>
    <name evidence="4" type="primary">Nrde2</name>
    <name evidence="4" type="ORF">Anas_11744</name>
</gene>
<dbReference type="EMBL" id="SEYY01020224">
    <property type="protein sequence ID" value="KAB7497482.1"/>
    <property type="molecule type" value="Genomic_DNA"/>
</dbReference>
<evidence type="ECO:0000256" key="2">
    <source>
        <dbReference type="ARBA" id="ARBA00009265"/>
    </source>
</evidence>
<reference evidence="4 5" key="1">
    <citation type="journal article" date="2019" name="PLoS Biol.">
        <title>Sex chromosomes control vertical transmission of feminizing Wolbachia symbionts in an isopod.</title>
        <authorList>
            <person name="Becking T."/>
            <person name="Chebbi M.A."/>
            <person name="Giraud I."/>
            <person name="Moumen B."/>
            <person name="Laverre T."/>
            <person name="Caubet Y."/>
            <person name="Peccoud J."/>
            <person name="Gilbert C."/>
            <person name="Cordaux R."/>
        </authorList>
    </citation>
    <scope>NUCLEOTIDE SEQUENCE [LARGE SCALE GENOMIC DNA]</scope>
    <source>
        <strain evidence="4">ANa2</strain>
        <tissue evidence="4">Whole body excluding digestive tract and cuticle</tissue>
    </source>
</reference>
<comment type="caution">
    <text evidence="4">The sequence shown here is derived from an EMBL/GenBank/DDBJ whole genome shotgun (WGS) entry which is preliminary data.</text>
</comment>
<sequence length="942" mass="111055">SFATVDGRQKGILFDGDFRCLTKDDVIYFDKLPDKNNSIFCNTHYSQLCSYKKQHFLPLGIDRPPRKKKSEKYRYFSKSSRIPLRALPVKRIMNQDIKSFDYIPLKMTYSEQQNSNRFEHEDQELDIKSEEDFYSEKHYWQNMNKKLNENISKEPHNISLWLEFLDIQDKVMAYCFDGNNEKGPKIIKKDQKGVIERKLSVIDSAITKNPQALELYIQKVRLGEVVWNKEMIETEWNKLVFKFPNKMDVWHNFLSFYQSSFAAFHLDHITKAYSKCTEKLSSMQRGIFISHKPPDNLVFELIDLAAQLAFVWYQGGFIERSVALFQSLVEINFYCPEKLNKENIDFEAKLNIFEAFWDSKAPRFGEKNAVGWAQFMERRELKEHTMKRMRILMKGGAKHDLWLKIEFSREYNHWLPWQEDPDDCEDVERMVSFNVVRPHLFILEKEDTKFYLVLNFPVIGPSVVKIESEIYFEFISDLIRRFINLFSEPYRIKLTVLYINLYMKRGLAVKAKHKDPTILKQNIKNYKKRIKNFLKESEFRSDADVYYEFARFEAYLSSSEDACKIHVMILKLLIENSQNIIDLFEEQEHSFNIWKHLVSFIRLQLQKDVFDEKIVNSIFSLVCGAVFDKKFVFSDSPPKASQILRLKNRLESYLDLKLSSLVNETNFNYFVLKSCLSLYGMILLILEGAEFVYDMFEKCLDKLSPEIYSEEDILQMKPLKHVTESLFKDYLWTINLVKSKPHFKCSRFFSRSSMKHILKLALKVAPDNLFFLESLAQNQNWRDMLFGSDVQGKTNGILVIVFRIIPHIKKVVSIISSAESGDISAGHQLKSLLESAVTSDVGKNCPVLWRIYLRLISMMKREKDLVNVAYRALHSCPFAKCLYLDCISFLPEKMDEILRMMTEKGIRIRLPLEELDLLLEEEKEDFEAEETEEMPEENSSLT</sequence>
<keyword evidence="3" id="KW-0539">Nucleus</keyword>
<comment type="similarity">
    <text evidence="2">Belongs to the NRDE2 family.</text>
</comment>
<dbReference type="PANTHER" id="PTHR13471:SF0">
    <property type="entry name" value="NUCLEAR EXOSOME REGULATOR NRDE2"/>
    <property type="match status" value="1"/>
</dbReference>
<evidence type="ECO:0000313" key="5">
    <source>
        <dbReference type="Proteomes" id="UP000326759"/>
    </source>
</evidence>
<dbReference type="InterPro" id="IPR013633">
    <property type="entry name" value="NRDE-2"/>
</dbReference>
<dbReference type="GO" id="GO:0031048">
    <property type="term" value="P:regulatory ncRNA-mediated heterochromatin formation"/>
    <property type="evidence" value="ECO:0007669"/>
    <property type="project" value="TreeGrafter"/>
</dbReference>